<protein>
    <recommendedName>
        <fullName evidence="5 13">Malto-oligosyltrehalose trehalohydrolase</fullName>
        <shortName evidence="14">MTHase</shortName>
        <ecNumber evidence="4 13">3.2.1.141</ecNumber>
    </recommendedName>
    <alternativeName>
        <fullName evidence="11 14">4-alpha-D-((1-&gt;4)-alpha-D-glucano)trehalose trehalohydrolase</fullName>
    </alternativeName>
    <alternativeName>
        <fullName evidence="10 14">Maltooligosyl trehalose trehalohydrolase</fullName>
    </alternativeName>
</protein>
<evidence type="ECO:0000256" key="13">
    <source>
        <dbReference type="NCBIfam" id="TIGR02402"/>
    </source>
</evidence>
<dbReference type="PIRSF" id="PIRSF006337">
    <property type="entry name" value="Trehalose_TreZ"/>
    <property type="match status" value="1"/>
</dbReference>
<keyword evidence="8" id="KW-0119">Carbohydrate metabolism</keyword>
<dbReference type="EMBL" id="JACHLZ010000001">
    <property type="protein sequence ID" value="MBB5831669.1"/>
    <property type="molecule type" value="Genomic_DNA"/>
</dbReference>
<dbReference type="AlphaFoldDB" id="A0A841A8W8"/>
<evidence type="ECO:0000256" key="16">
    <source>
        <dbReference type="PIRSR" id="PIRSR006337-2"/>
    </source>
</evidence>
<dbReference type="SMART" id="SM00642">
    <property type="entry name" value="Aamy"/>
    <property type="match status" value="1"/>
</dbReference>
<evidence type="ECO:0000256" key="1">
    <source>
        <dbReference type="ARBA" id="ARBA00004496"/>
    </source>
</evidence>
<dbReference type="InterPro" id="IPR044901">
    <property type="entry name" value="Trehalose_TreZ_E-set_sf"/>
</dbReference>
<evidence type="ECO:0000256" key="6">
    <source>
        <dbReference type="ARBA" id="ARBA00022490"/>
    </source>
</evidence>
<evidence type="ECO:0000256" key="2">
    <source>
        <dbReference type="ARBA" id="ARBA00005199"/>
    </source>
</evidence>
<dbReference type="Gene3D" id="1.10.10.760">
    <property type="entry name" value="E-set domains of sugar-utilizing enzymes"/>
    <property type="match status" value="1"/>
</dbReference>
<feature type="active site" description="Nucleophile" evidence="15">
    <location>
        <position position="279"/>
    </location>
</feature>
<dbReference type="InterPro" id="IPR017853">
    <property type="entry name" value="GH"/>
</dbReference>
<evidence type="ECO:0000256" key="10">
    <source>
        <dbReference type="ARBA" id="ARBA00032057"/>
    </source>
</evidence>
<evidence type="ECO:0000256" key="11">
    <source>
        <dbReference type="ARBA" id="ARBA00033284"/>
    </source>
</evidence>
<comment type="catalytic activity">
    <reaction evidence="12 14">
        <text>hydrolysis of (1-&gt;4)-alpha-D-glucosidic linkage in 4-alpha-D-[(1-&gt;4)-alpha-D-glucanosyl]n trehalose to yield trehalose and (1-&gt;4)-alpha-D-glucan.</text>
        <dbReference type="EC" id="3.2.1.141"/>
    </reaction>
</comment>
<dbReference type="Gene3D" id="3.20.20.80">
    <property type="entry name" value="Glycosidases"/>
    <property type="match status" value="1"/>
</dbReference>
<comment type="subcellular location">
    <subcellularLocation>
        <location evidence="1 15">Cytoplasm</location>
    </subcellularLocation>
</comment>
<dbReference type="GO" id="GO:0005992">
    <property type="term" value="P:trehalose biosynthetic process"/>
    <property type="evidence" value="ECO:0007669"/>
    <property type="project" value="UniProtKB-UniRule"/>
</dbReference>
<gene>
    <name evidence="20" type="ORF">HNR70_001482</name>
</gene>
<dbReference type="PANTHER" id="PTHR43651">
    <property type="entry name" value="1,4-ALPHA-GLUCAN-BRANCHING ENZYME"/>
    <property type="match status" value="1"/>
</dbReference>
<evidence type="ECO:0000313" key="21">
    <source>
        <dbReference type="Proteomes" id="UP000588158"/>
    </source>
</evidence>
<evidence type="ECO:0000256" key="9">
    <source>
        <dbReference type="ARBA" id="ARBA00023295"/>
    </source>
</evidence>
<dbReference type="InterPro" id="IPR012768">
    <property type="entry name" value="Trehalose_TreZ"/>
</dbReference>
<dbReference type="RefSeq" id="WP_184325094.1">
    <property type="nucleotide sequence ID" value="NZ_JACHLZ010000001.1"/>
</dbReference>
<feature type="active site" description="Proton donor" evidence="15">
    <location>
        <position position="316"/>
    </location>
</feature>
<evidence type="ECO:0000256" key="4">
    <source>
        <dbReference type="ARBA" id="ARBA00012268"/>
    </source>
</evidence>
<dbReference type="GO" id="GO:0005737">
    <property type="term" value="C:cytoplasm"/>
    <property type="evidence" value="ECO:0007669"/>
    <property type="project" value="UniProtKB-SubCell"/>
</dbReference>
<comment type="pathway">
    <text evidence="2 14">Glycan biosynthesis; trehalose biosynthesis.</text>
</comment>
<evidence type="ECO:0000256" key="18">
    <source>
        <dbReference type="SAM" id="MobiDB-lite"/>
    </source>
</evidence>
<evidence type="ECO:0000259" key="19">
    <source>
        <dbReference type="SMART" id="SM00642"/>
    </source>
</evidence>
<dbReference type="NCBIfam" id="TIGR02402">
    <property type="entry name" value="trehalose_TreZ"/>
    <property type="match status" value="1"/>
</dbReference>
<dbReference type="GO" id="GO:0033942">
    <property type="term" value="F:4-alpha-D-(1-&gt;4)-alpha-D-glucanotrehalose trehalohydrolase activity"/>
    <property type="evidence" value="ECO:0007669"/>
    <property type="project" value="UniProtKB-EC"/>
</dbReference>
<dbReference type="EC" id="3.2.1.141" evidence="4 13"/>
<dbReference type="PANTHER" id="PTHR43651:SF11">
    <property type="entry name" value="MALTO-OLIGOSYLTREHALOSE TREHALOHYDROLASE"/>
    <property type="match status" value="1"/>
</dbReference>
<dbReference type="InterPro" id="IPR006047">
    <property type="entry name" value="GH13_cat_dom"/>
</dbReference>
<name>A0A841A8W8_9MICO</name>
<evidence type="ECO:0000313" key="20">
    <source>
        <dbReference type="EMBL" id="MBB5831669.1"/>
    </source>
</evidence>
<feature type="site" description="Transition state stabilizer" evidence="17">
    <location>
        <position position="414"/>
    </location>
</feature>
<evidence type="ECO:0000256" key="3">
    <source>
        <dbReference type="ARBA" id="ARBA00008061"/>
    </source>
</evidence>
<reference evidence="20 21" key="1">
    <citation type="submission" date="2020-08" db="EMBL/GenBank/DDBJ databases">
        <title>Sequencing the genomes of 1000 actinobacteria strains.</title>
        <authorList>
            <person name="Klenk H.-P."/>
        </authorList>
    </citation>
    <scope>NUCLEOTIDE SEQUENCE [LARGE SCALE GENOMIC DNA]</scope>
    <source>
        <strain evidence="20 21">DSM 28796</strain>
    </source>
</reference>
<feature type="binding site" evidence="16">
    <location>
        <begin position="277"/>
        <end position="282"/>
    </location>
    <ligand>
        <name>substrate</name>
    </ligand>
</feature>
<dbReference type="SUPFAM" id="SSF51445">
    <property type="entry name" value="(Trans)glycosidases"/>
    <property type="match status" value="1"/>
</dbReference>
<comment type="similarity">
    <text evidence="3 14">Belongs to the glycosyl hydrolase 13 family.</text>
</comment>
<feature type="domain" description="Glycosyl hydrolase family 13 catalytic" evidence="19">
    <location>
        <begin position="128"/>
        <end position="479"/>
    </location>
</feature>
<dbReference type="Gene3D" id="2.60.40.10">
    <property type="entry name" value="Immunoglobulins"/>
    <property type="match status" value="1"/>
</dbReference>
<feature type="region of interest" description="Disordered" evidence="18">
    <location>
        <begin position="1"/>
        <end position="22"/>
    </location>
</feature>
<comment type="caution">
    <text evidence="20">The sequence shown here is derived from an EMBL/GenBank/DDBJ whole genome shotgun (WGS) entry which is preliminary data.</text>
</comment>
<keyword evidence="7 14" id="KW-0378">Hydrolase</keyword>
<accession>A0A841A8W8</accession>
<evidence type="ECO:0000256" key="14">
    <source>
        <dbReference type="PIRNR" id="PIRNR006337"/>
    </source>
</evidence>
<keyword evidence="6" id="KW-0963">Cytoplasm</keyword>
<evidence type="ECO:0000256" key="12">
    <source>
        <dbReference type="ARBA" id="ARBA00034013"/>
    </source>
</evidence>
<sequence length="641" mass="68377">MTPAPHTPDSRTPDRPTSQITSVDRSRYRLWAPAASAVTVRVDGAEHPMSAQGGGWFEAEGLEAVPGARYAFRLEGSELWLPDPRSLSQPDGVHGESEVADPAALVATAGGPLPLADGADLRGAVLYELHVGTFTEGPDGHGGTLDSAIDHLDALVELGVDAVELMPLATFPGSHGWGYDGVGLYAVHDAYGGPAALARFVRAAHERGLAVLLDVVHNHLGPSGNYLGMFGPYFTDEHETPWGSAVNLDQADSREVRDFLLASTRQWLVDFGLDGLRLDAVHELRDHSVRHFLAELADTVADWEDETGRTLTLIAESDRNQPTTVTPTARGGLGMDMQWADDVHHGVHTWISGEHQGYYEDFASTEALATVLERIFLHAGTYSTFRGQEWGAPVDPESPDYDGHSFVTFLQDHDQVGNRATGDRVHHGLTAGQHAAAIALILGGPGTPMLFQGEEWAASTPFAFFTDHDEELGPLVSAGRAEEFAAMGWSDEVPDPQAASTFEASMLRWAERDADGHREILDWYRTLIALRRDEPELHSGDLARTSVEVLAEETVLLRRGDLAVLAHRGPGPVATALSADEVLASFGPLEVAPGAEARASAEGAAPQGGTAPRSGAVQQGGALRLTGAGAAVLRGARVEKG</sequence>
<dbReference type="Proteomes" id="UP000588158">
    <property type="component" value="Unassembled WGS sequence"/>
</dbReference>
<evidence type="ECO:0000256" key="5">
    <source>
        <dbReference type="ARBA" id="ARBA00015938"/>
    </source>
</evidence>
<dbReference type="InterPro" id="IPR013783">
    <property type="entry name" value="Ig-like_fold"/>
</dbReference>
<keyword evidence="9 14" id="KW-0326">Glycosidase</keyword>
<evidence type="ECO:0000256" key="7">
    <source>
        <dbReference type="ARBA" id="ARBA00022801"/>
    </source>
</evidence>
<dbReference type="InterPro" id="IPR004193">
    <property type="entry name" value="Glyco_hydro_13_N"/>
</dbReference>
<evidence type="ECO:0000256" key="15">
    <source>
        <dbReference type="PIRSR" id="PIRSR006337-1"/>
    </source>
</evidence>
<feature type="binding site" evidence="16">
    <location>
        <begin position="341"/>
        <end position="345"/>
    </location>
    <ligand>
        <name>substrate</name>
    </ligand>
</feature>
<evidence type="ECO:0000256" key="17">
    <source>
        <dbReference type="PIRSR" id="PIRSR006337-3"/>
    </source>
</evidence>
<keyword evidence="21" id="KW-1185">Reference proteome</keyword>
<dbReference type="CDD" id="cd11325">
    <property type="entry name" value="AmyAc_GTHase"/>
    <property type="match status" value="1"/>
</dbReference>
<dbReference type="InterPro" id="IPR014756">
    <property type="entry name" value="Ig_E-set"/>
</dbReference>
<dbReference type="CDD" id="cd02853">
    <property type="entry name" value="E_set_MTHase_like_N"/>
    <property type="match status" value="1"/>
</dbReference>
<dbReference type="Pfam" id="PF02922">
    <property type="entry name" value="CBM_48"/>
    <property type="match status" value="1"/>
</dbReference>
<proteinExistence type="inferred from homology"/>
<dbReference type="SUPFAM" id="SSF81296">
    <property type="entry name" value="E set domains"/>
    <property type="match status" value="1"/>
</dbReference>
<organism evidence="20 21">
    <name type="scientific">Brachybacterium aquaticum</name>
    <dbReference type="NCBI Taxonomy" id="1432564"/>
    <lineage>
        <taxon>Bacteria</taxon>
        <taxon>Bacillati</taxon>
        <taxon>Actinomycetota</taxon>
        <taxon>Actinomycetes</taxon>
        <taxon>Micrococcales</taxon>
        <taxon>Dermabacteraceae</taxon>
        <taxon>Brachybacterium</taxon>
    </lineage>
</organism>
<feature type="region of interest" description="Disordered" evidence="18">
    <location>
        <begin position="597"/>
        <end position="620"/>
    </location>
</feature>
<feature type="binding site" evidence="16">
    <location>
        <begin position="413"/>
        <end position="418"/>
    </location>
    <ligand>
        <name>substrate</name>
    </ligand>
</feature>
<evidence type="ECO:0000256" key="8">
    <source>
        <dbReference type="ARBA" id="ARBA00023277"/>
    </source>
</evidence>
<dbReference type="UniPathway" id="UPA00299"/>
<dbReference type="Pfam" id="PF00128">
    <property type="entry name" value="Alpha-amylase"/>
    <property type="match status" value="1"/>
</dbReference>